<name>A0A0M0KIH8_ALKHA</name>
<evidence type="ECO:0000313" key="5">
    <source>
        <dbReference type="EMBL" id="KOO38656.1"/>
    </source>
</evidence>
<dbReference type="GeneID" id="87598099"/>
<evidence type="ECO:0000256" key="1">
    <source>
        <dbReference type="PROSITE-ProRule" id="PRU01122"/>
    </source>
</evidence>
<keyword evidence="2" id="KW-0812">Transmembrane</keyword>
<dbReference type="GO" id="GO:0004176">
    <property type="term" value="F:ATP-dependent peptidase activity"/>
    <property type="evidence" value="ECO:0007669"/>
    <property type="project" value="UniProtKB-UniRule"/>
</dbReference>
<comment type="caution">
    <text evidence="5">The sequence shown here is derived from an EMBL/GenBank/DDBJ whole genome shotgun (WGS) entry which is preliminary data.</text>
</comment>
<accession>A0A0M0KIH8</accession>
<evidence type="ECO:0000256" key="2">
    <source>
        <dbReference type="SAM" id="Phobius"/>
    </source>
</evidence>
<dbReference type="PROSITE" id="PS51786">
    <property type="entry name" value="LON_PROTEOLYTIC"/>
    <property type="match status" value="1"/>
</dbReference>
<accession>A0A4Y7WVK9</accession>
<dbReference type="EC" id="3.4.21.53" evidence="1"/>
<feature type="active site" evidence="1">
    <location>
        <position position="243"/>
    </location>
</feature>
<evidence type="ECO:0000259" key="4">
    <source>
        <dbReference type="PROSITE" id="PS51786"/>
    </source>
</evidence>
<comment type="catalytic activity">
    <reaction evidence="1">
        <text>Hydrolysis of proteins in presence of ATP.</text>
        <dbReference type="EC" id="3.4.21.53"/>
    </reaction>
</comment>
<dbReference type="InterPro" id="IPR014721">
    <property type="entry name" value="Ribsml_uS5_D2-typ_fold_subgr"/>
</dbReference>
<dbReference type="GO" id="GO:0006508">
    <property type="term" value="P:proteolysis"/>
    <property type="evidence" value="ECO:0007669"/>
    <property type="project" value="UniProtKB-KW"/>
</dbReference>
<organism evidence="5">
    <name type="scientific">Halalkalibacterium halodurans</name>
    <name type="common">Bacillus halodurans</name>
    <dbReference type="NCBI Taxonomy" id="86665"/>
    <lineage>
        <taxon>Bacteria</taxon>
        <taxon>Bacillati</taxon>
        <taxon>Bacillota</taxon>
        <taxon>Bacilli</taxon>
        <taxon>Bacillales</taxon>
        <taxon>Bacillaceae</taxon>
        <taxon>Halalkalibacterium (ex Joshi et al. 2022)</taxon>
    </lineage>
</organism>
<dbReference type="SUPFAM" id="SSF54211">
    <property type="entry name" value="Ribosomal protein S5 domain 2-like"/>
    <property type="match status" value="1"/>
</dbReference>
<dbReference type="EMBL" id="LILD01000001">
    <property type="protein sequence ID" value="KOO38656.1"/>
    <property type="molecule type" value="Genomic_DNA"/>
</dbReference>
<dbReference type="PROSITE" id="PS50106">
    <property type="entry name" value="PDZ"/>
    <property type="match status" value="1"/>
</dbReference>
<dbReference type="InterPro" id="IPR001478">
    <property type="entry name" value="PDZ"/>
</dbReference>
<dbReference type="Pfam" id="PF05362">
    <property type="entry name" value="Lon_C"/>
    <property type="match status" value="1"/>
</dbReference>
<evidence type="ECO:0000259" key="3">
    <source>
        <dbReference type="PROSITE" id="PS50106"/>
    </source>
</evidence>
<comment type="similarity">
    <text evidence="1">Belongs to the peptidase S16 family.</text>
</comment>
<dbReference type="RefSeq" id="WP_010898737.1">
    <property type="nucleotide sequence ID" value="NZ_CP040441.1"/>
</dbReference>
<dbReference type="InterPro" id="IPR008269">
    <property type="entry name" value="Lon_proteolytic"/>
</dbReference>
<dbReference type="InterPro" id="IPR020568">
    <property type="entry name" value="Ribosomal_Su5_D2-typ_SF"/>
</dbReference>
<dbReference type="SUPFAM" id="SSF50156">
    <property type="entry name" value="PDZ domain-like"/>
    <property type="match status" value="1"/>
</dbReference>
<sequence>MRQTKKRKFQKRWIILIAILAFIHFFQLPYYYSEPGEGKVLSEVINVEGGHEEDGTFMLTTVRMGKANPIFYFWAQFSEYRELYPEEQIRHEGETDEEYHHRQLMLMDHSKVTAKIVAYEHANRPVDYTYHGVLVTQVIDGMPAAEKLKAGDHIIAVDDEPVLEADELLEKLQGRTEGETVKLTVKREEGEPFDVILTFEPFPEHLQVEDGRVGVGISYPVTDRDVIFDPEVTIDSSEIGGPSAGLMFSLEIYNQLQEEDLTKGYHIAGTGSINEEGEVGRIGGVKQKIVAAHKAGADYFLAPNEHGAEQSNYKEALEAAEDIGTEMKIIPIDTFEEALQFLQSLEPRV</sequence>
<proteinExistence type="inferred from homology"/>
<dbReference type="OMA" id="PIGGITH"/>
<keyword evidence="2" id="KW-1133">Transmembrane helix</keyword>
<keyword evidence="2" id="KW-0472">Membrane</keyword>
<dbReference type="PATRIC" id="fig|136160.3.peg.1740"/>
<feature type="transmembrane region" description="Helical" evidence="2">
    <location>
        <begin position="12"/>
        <end position="32"/>
    </location>
</feature>
<feature type="domain" description="Lon proteolytic" evidence="4">
    <location>
        <begin position="235"/>
        <end position="345"/>
    </location>
</feature>
<dbReference type="PANTHER" id="PTHR10046">
    <property type="entry name" value="ATP DEPENDENT LON PROTEASE FAMILY MEMBER"/>
    <property type="match status" value="1"/>
</dbReference>
<dbReference type="Pfam" id="PF13180">
    <property type="entry name" value="PDZ_2"/>
    <property type="match status" value="1"/>
</dbReference>
<dbReference type="Gene3D" id="2.30.42.10">
    <property type="match status" value="1"/>
</dbReference>
<feature type="domain" description="PDZ" evidence="3">
    <location>
        <begin position="132"/>
        <end position="189"/>
    </location>
</feature>
<dbReference type="SMART" id="SM00228">
    <property type="entry name" value="PDZ"/>
    <property type="match status" value="1"/>
</dbReference>
<dbReference type="NCBIfam" id="NF041438">
    <property type="entry name" value="SepM_fam_S16"/>
    <property type="match status" value="1"/>
</dbReference>
<keyword evidence="1" id="KW-0378">Hydrolase</keyword>
<keyword evidence="1" id="KW-0720">Serine protease</keyword>
<feature type="active site" evidence="1">
    <location>
        <position position="288"/>
    </location>
</feature>
<dbReference type="AlphaFoldDB" id="A0A0M0KIH8"/>
<dbReference type="InterPro" id="IPR027065">
    <property type="entry name" value="Lon_Prtase"/>
</dbReference>
<reference evidence="5" key="1">
    <citation type="submission" date="2015-08" db="EMBL/GenBank/DDBJ databases">
        <title>Complete DNA Sequence of Pseudomonas syringae pv. actinidiae, the Causal Agent of Kiwifruit Canker Disease.</title>
        <authorList>
            <person name="Rikkerink E.H.A."/>
            <person name="Fineran P.C."/>
        </authorList>
    </citation>
    <scope>NUCLEOTIDE SEQUENCE</scope>
    <source>
        <strain evidence="5">DSM 13666</strain>
    </source>
</reference>
<dbReference type="GO" id="GO:0030163">
    <property type="term" value="P:protein catabolic process"/>
    <property type="evidence" value="ECO:0007669"/>
    <property type="project" value="InterPro"/>
</dbReference>
<dbReference type="GO" id="GO:0005524">
    <property type="term" value="F:ATP binding"/>
    <property type="evidence" value="ECO:0007669"/>
    <property type="project" value="InterPro"/>
</dbReference>
<dbReference type="InterPro" id="IPR036034">
    <property type="entry name" value="PDZ_sf"/>
</dbReference>
<dbReference type="GO" id="GO:0004252">
    <property type="term" value="F:serine-type endopeptidase activity"/>
    <property type="evidence" value="ECO:0007669"/>
    <property type="project" value="UniProtKB-UniRule"/>
</dbReference>
<protein>
    <recommendedName>
        <fullName evidence="1">endopeptidase La</fullName>
        <ecNumber evidence="1">3.4.21.53</ecNumber>
    </recommendedName>
</protein>
<keyword evidence="1" id="KW-0645">Protease</keyword>
<gene>
    <name evidence="5" type="ORF">AMD02_07120</name>
</gene>
<dbReference type="Gene3D" id="3.30.230.10">
    <property type="match status" value="1"/>
</dbReference>